<dbReference type="PANTHER" id="PTHR45837">
    <property type="entry name" value="VESICLE-TRAFFICKING PROTEIN SEC22B"/>
    <property type="match status" value="1"/>
</dbReference>
<dbReference type="Gene3D" id="3.30.450.50">
    <property type="entry name" value="Longin domain"/>
    <property type="match status" value="1"/>
</dbReference>
<evidence type="ECO:0000313" key="18">
    <source>
        <dbReference type="EMBL" id="VDM07415.1"/>
    </source>
</evidence>
<sequence>MSFELNTARPESYDRASSLRVNVIVEMPYCILATCIRRFHELRKLRDVFMLQWRGFCEIDSKFTIMINVRFFYSTCCCCQVGRDEFQFFRAVIYTSMVLLTLIARVSDGLILATSIEGSDEPDHNMVKYTNQAKMLFRKLNDNSPTIHTLESGPYYFHYVIKRPVCSLCLCEKNFSRKSAFAYLEDITDEFLGQNGTRITSVTRPYHFIEFDHYIQQAKRKYVGRSRHAISAVSSELQDVTRIMVSNIEDVIHRGEALNILETRANDLSDISKKYREDARLLNRKSTLFKVTVLLCFLGFFGFAARYLFW</sequence>
<dbReference type="FunCoup" id="A0A3P7FD66">
    <property type="interactions" value="2213"/>
</dbReference>
<dbReference type="SUPFAM" id="SSF58038">
    <property type="entry name" value="SNARE fusion complex"/>
    <property type="match status" value="1"/>
</dbReference>
<dbReference type="SUPFAM" id="SSF64356">
    <property type="entry name" value="SNARE-like"/>
    <property type="match status" value="1"/>
</dbReference>
<gene>
    <name evidence="18" type="ORF">WBA_LOCUS801</name>
</gene>
<dbReference type="GO" id="GO:0006888">
    <property type="term" value="P:endoplasmic reticulum to Golgi vesicle-mediated transport"/>
    <property type="evidence" value="ECO:0007669"/>
    <property type="project" value="InterPro"/>
</dbReference>
<dbReference type="PROSITE" id="PS50892">
    <property type="entry name" value="V_SNARE"/>
    <property type="match status" value="1"/>
</dbReference>
<evidence type="ECO:0000256" key="4">
    <source>
        <dbReference type="ARBA" id="ARBA00022448"/>
    </source>
</evidence>
<keyword evidence="9" id="KW-0333">Golgi apparatus</keyword>
<feature type="domain" description="Longin" evidence="16">
    <location>
        <begin position="102"/>
        <end position="215"/>
    </location>
</feature>
<evidence type="ECO:0000256" key="2">
    <source>
        <dbReference type="ARBA" id="ARBA00004223"/>
    </source>
</evidence>
<dbReference type="Pfam" id="PF00957">
    <property type="entry name" value="Synaptobrevin"/>
    <property type="match status" value="1"/>
</dbReference>
<dbReference type="GO" id="GO:0015031">
    <property type="term" value="P:protein transport"/>
    <property type="evidence" value="ECO:0007669"/>
    <property type="project" value="UniProtKB-KW"/>
</dbReference>
<evidence type="ECO:0000259" key="17">
    <source>
        <dbReference type="PROSITE" id="PS50892"/>
    </source>
</evidence>
<dbReference type="InterPro" id="IPR010908">
    <property type="entry name" value="Longin_dom"/>
</dbReference>
<comment type="similarity">
    <text evidence="3">Belongs to the synaptobrevin family.</text>
</comment>
<proteinExistence type="inferred from homology"/>
<keyword evidence="4" id="KW-0813">Transport</keyword>
<keyword evidence="19" id="KW-1185">Reference proteome</keyword>
<dbReference type="EMBL" id="UYWW01000133">
    <property type="protein sequence ID" value="VDM07415.1"/>
    <property type="molecule type" value="Genomic_DNA"/>
</dbReference>
<evidence type="ECO:0000256" key="14">
    <source>
        <dbReference type="PROSITE-ProRule" id="PRU00290"/>
    </source>
</evidence>
<feature type="domain" description="V-SNARE coiled-coil homology" evidence="17">
    <location>
        <begin position="229"/>
        <end position="289"/>
    </location>
</feature>
<keyword evidence="11 15" id="KW-0472">Membrane</keyword>
<evidence type="ECO:0008006" key="20">
    <source>
        <dbReference type="Google" id="ProtNLM"/>
    </source>
</evidence>
<reference evidence="18 19" key="1">
    <citation type="submission" date="2018-11" db="EMBL/GenBank/DDBJ databases">
        <authorList>
            <consortium name="Pathogen Informatics"/>
        </authorList>
    </citation>
    <scope>NUCLEOTIDE SEQUENCE [LARGE SCALE GENOMIC DNA]</scope>
</reference>
<comment type="function">
    <text evidence="12">SNARE involved in targeting and fusion of ER-derived transport vesicles with the Golgi complex as well as Golgi-derived retrograde transport vesicles with the ER.</text>
</comment>
<evidence type="ECO:0000256" key="6">
    <source>
        <dbReference type="ARBA" id="ARBA00022824"/>
    </source>
</evidence>
<protein>
    <recommendedName>
        <fullName evidence="20">Vesicle-trafficking protein SEC22b</fullName>
    </recommendedName>
</protein>
<evidence type="ECO:0000256" key="5">
    <source>
        <dbReference type="ARBA" id="ARBA00022692"/>
    </source>
</evidence>
<dbReference type="InterPro" id="IPR011012">
    <property type="entry name" value="Longin-like_dom_sf"/>
</dbReference>
<keyword evidence="5 15" id="KW-0812">Transmembrane</keyword>
<dbReference type="Proteomes" id="UP000270924">
    <property type="component" value="Unassembled WGS sequence"/>
</dbReference>
<keyword evidence="8 15" id="KW-1133">Transmembrane helix</keyword>
<dbReference type="GO" id="GO:0005484">
    <property type="term" value="F:SNAP receptor activity"/>
    <property type="evidence" value="ECO:0007669"/>
    <property type="project" value="InterPro"/>
</dbReference>
<evidence type="ECO:0000256" key="13">
    <source>
        <dbReference type="ARBA" id="ARBA00024188"/>
    </source>
</evidence>
<dbReference type="Gene3D" id="1.20.5.110">
    <property type="match status" value="1"/>
</dbReference>
<dbReference type="OMA" id="DICEWII"/>
<dbReference type="InterPro" id="IPR042855">
    <property type="entry name" value="V_SNARE_CC"/>
</dbReference>
<evidence type="ECO:0000256" key="8">
    <source>
        <dbReference type="ARBA" id="ARBA00022989"/>
    </source>
</evidence>
<dbReference type="InParanoid" id="A0A3P7FD66"/>
<name>A0A3P7FD66_WUCBA</name>
<dbReference type="CDD" id="cd15866">
    <property type="entry name" value="R-SNARE_SEC22"/>
    <property type="match status" value="1"/>
</dbReference>
<dbReference type="OrthoDB" id="1719357at2759"/>
<evidence type="ECO:0000256" key="15">
    <source>
        <dbReference type="SAM" id="Phobius"/>
    </source>
</evidence>
<evidence type="ECO:0000256" key="9">
    <source>
        <dbReference type="ARBA" id="ARBA00023034"/>
    </source>
</evidence>
<evidence type="ECO:0000256" key="1">
    <source>
        <dbReference type="ARBA" id="ARBA00004163"/>
    </source>
</evidence>
<dbReference type="AlphaFoldDB" id="A0A3P7FD66"/>
<dbReference type="GO" id="GO:0005794">
    <property type="term" value="C:Golgi apparatus"/>
    <property type="evidence" value="ECO:0007669"/>
    <property type="project" value="UniProtKB-SubCell"/>
</dbReference>
<dbReference type="SMART" id="SM01270">
    <property type="entry name" value="Longin"/>
    <property type="match status" value="1"/>
</dbReference>
<comment type="subcellular location">
    <subcellularLocation>
        <location evidence="1">Endoplasmic reticulum membrane</location>
        <topology evidence="1">Single-pass type IV membrane protein</topology>
    </subcellularLocation>
    <subcellularLocation>
        <location evidence="13">Golgi apparatus</location>
        <location evidence="13">cis-Golgi network membrane</location>
    </subcellularLocation>
    <subcellularLocation>
        <location evidence="2">Melanosome</location>
    </subcellularLocation>
</comment>
<keyword evidence="6" id="KW-0256">Endoplasmic reticulum</keyword>
<feature type="transmembrane region" description="Helical" evidence="15">
    <location>
        <begin position="288"/>
        <end position="309"/>
    </location>
</feature>
<dbReference type="PROSITE" id="PS50859">
    <property type="entry name" value="LONGIN"/>
    <property type="match status" value="1"/>
</dbReference>
<evidence type="ECO:0000256" key="10">
    <source>
        <dbReference type="ARBA" id="ARBA00023054"/>
    </source>
</evidence>
<evidence type="ECO:0000259" key="16">
    <source>
        <dbReference type="PROSITE" id="PS50859"/>
    </source>
</evidence>
<keyword evidence="10 14" id="KW-0175">Coiled coil</keyword>
<evidence type="ECO:0000256" key="12">
    <source>
        <dbReference type="ARBA" id="ARBA00024173"/>
    </source>
</evidence>
<dbReference type="InterPro" id="IPR044565">
    <property type="entry name" value="Sec22"/>
</dbReference>
<evidence type="ECO:0000256" key="11">
    <source>
        <dbReference type="ARBA" id="ARBA00023136"/>
    </source>
</evidence>
<evidence type="ECO:0000313" key="19">
    <source>
        <dbReference type="Proteomes" id="UP000270924"/>
    </source>
</evidence>
<dbReference type="GO" id="GO:0006890">
    <property type="term" value="P:retrograde vesicle-mediated transport, Golgi to endoplasmic reticulum"/>
    <property type="evidence" value="ECO:0007669"/>
    <property type="project" value="InterPro"/>
</dbReference>
<dbReference type="GO" id="GO:0005789">
    <property type="term" value="C:endoplasmic reticulum membrane"/>
    <property type="evidence" value="ECO:0007669"/>
    <property type="project" value="UniProtKB-SubCell"/>
</dbReference>
<organism evidence="18 19">
    <name type="scientific">Wuchereria bancrofti</name>
    <dbReference type="NCBI Taxonomy" id="6293"/>
    <lineage>
        <taxon>Eukaryota</taxon>
        <taxon>Metazoa</taxon>
        <taxon>Ecdysozoa</taxon>
        <taxon>Nematoda</taxon>
        <taxon>Chromadorea</taxon>
        <taxon>Rhabditida</taxon>
        <taxon>Spirurina</taxon>
        <taxon>Spiruromorpha</taxon>
        <taxon>Filarioidea</taxon>
        <taxon>Onchocercidae</taxon>
        <taxon>Wuchereria</taxon>
    </lineage>
</organism>
<dbReference type="CDD" id="cd14824">
    <property type="entry name" value="Longin"/>
    <property type="match status" value="1"/>
</dbReference>
<accession>A0A3P7FD66</accession>
<evidence type="ECO:0000256" key="3">
    <source>
        <dbReference type="ARBA" id="ARBA00008025"/>
    </source>
</evidence>
<evidence type="ECO:0000256" key="7">
    <source>
        <dbReference type="ARBA" id="ARBA00022927"/>
    </source>
</evidence>
<dbReference type="Pfam" id="PF13774">
    <property type="entry name" value="Longin"/>
    <property type="match status" value="1"/>
</dbReference>
<keyword evidence="7" id="KW-0653">Protein transport</keyword>